<protein>
    <submittedName>
        <fullName evidence="1">Uncharacterized protein</fullName>
    </submittedName>
</protein>
<name>A0A6H1Z8R4_9ZZZZ</name>
<proteinExistence type="predicted"/>
<dbReference type="AlphaFoldDB" id="A0A6H1Z8R4"/>
<organism evidence="1">
    <name type="scientific">viral metagenome</name>
    <dbReference type="NCBI Taxonomy" id="1070528"/>
    <lineage>
        <taxon>unclassified sequences</taxon>
        <taxon>metagenomes</taxon>
        <taxon>organismal metagenomes</taxon>
    </lineage>
</organism>
<dbReference type="EMBL" id="MT144588">
    <property type="protein sequence ID" value="QJH93512.1"/>
    <property type="molecule type" value="Genomic_DNA"/>
</dbReference>
<accession>A0A6H1Z8R4</accession>
<reference evidence="1" key="1">
    <citation type="submission" date="2020-03" db="EMBL/GenBank/DDBJ databases">
        <title>The deep terrestrial virosphere.</title>
        <authorList>
            <person name="Holmfeldt K."/>
            <person name="Nilsson E."/>
            <person name="Simone D."/>
            <person name="Lopez-Fernandez M."/>
            <person name="Wu X."/>
            <person name="de Brujin I."/>
            <person name="Lundin D."/>
            <person name="Andersson A."/>
            <person name="Bertilsson S."/>
            <person name="Dopson M."/>
        </authorList>
    </citation>
    <scope>NUCLEOTIDE SEQUENCE</scope>
    <source>
        <strain evidence="1">TM448A00064</strain>
        <strain evidence="2">TM448B00061</strain>
    </source>
</reference>
<gene>
    <name evidence="1" type="ORF">TM448A00064_0123</name>
    <name evidence="2" type="ORF">TM448B00061_0132</name>
</gene>
<evidence type="ECO:0000313" key="1">
    <source>
        <dbReference type="EMBL" id="QJA43944.1"/>
    </source>
</evidence>
<dbReference type="EMBL" id="MT143971">
    <property type="protein sequence ID" value="QJA43944.1"/>
    <property type="molecule type" value="Genomic_DNA"/>
</dbReference>
<evidence type="ECO:0000313" key="2">
    <source>
        <dbReference type="EMBL" id="QJH93512.1"/>
    </source>
</evidence>
<sequence length="107" mass="12649">MPGPVSNSMPMPSDKALKEAWRDEWLVSLRQQGARYFVFKIKDAFEALSPAELDRLNKMLAKMEQYRMKRGTAANRRYWVFGRHWPGAEMFHQLMEFVFGHKVGEPW</sequence>